<reference evidence="1" key="1">
    <citation type="submission" date="2019-08" db="EMBL/GenBank/DDBJ databases">
        <authorList>
            <person name="Kucharzyk K."/>
            <person name="Murdoch R.W."/>
            <person name="Higgins S."/>
            <person name="Loffler F."/>
        </authorList>
    </citation>
    <scope>NUCLEOTIDE SEQUENCE</scope>
</reference>
<protein>
    <submittedName>
        <fullName evidence="1">Uncharacterized protein</fullName>
    </submittedName>
</protein>
<evidence type="ECO:0000313" key="1">
    <source>
        <dbReference type="EMBL" id="MPM21245.1"/>
    </source>
</evidence>
<dbReference type="EMBL" id="VSSQ01003552">
    <property type="protein sequence ID" value="MPM21245.1"/>
    <property type="molecule type" value="Genomic_DNA"/>
</dbReference>
<name>A0A644XYF7_9ZZZZ</name>
<dbReference type="AlphaFoldDB" id="A0A644XYF7"/>
<organism evidence="1">
    <name type="scientific">bioreactor metagenome</name>
    <dbReference type="NCBI Taxonomy" id="1076179"/>
    <lineage>
        <taxon>unclassified sequences</taxon>
        <taxon>metagenomes</taxon>
        <taxon>ecological metagenomes</taxon>
    </lineage>
</organism>
<comment type="caution">
    <text evidence="1">The sequence shown here is derived from an EMBL/GenBank/DDBJ whole genome shotgun (WGS) entry which is preliminary data.</text>
</comment>
<accession>A0A644XYF7</accession>
<sequence length="272" mass="28499">MLVERHGAALGDHHLHLTAHLAEPAAELLRVGHRGRQADQLHRVGQPDDDLLPHRAAEPVGEVVHLVHHHEAETAQRRRSGVHHVAQHLGGHHHHLGVPVDGGIAGQQPHLLGAVAVDQVVVLLVRQGLQRSRVEGLAPLRESQVHGELADDRLAGAGRRGDQHPGAALDGPAGLDLVVVEVEAVVVGESPQLRVCLLVPEAGVRLGRGEVLSFCHAPKIARGRRRGGPARTAQCPRRSIGVRGAGVKMVSASGAAVTVSGTGPSSSPSAMP</sequence>
<gene>
    <name evidence="1" type="ORF">SDC9_67689</name>
</gene>
<proteinExistence type="predicted"/>